<accession>E8T5A3</accession>
<keyword evidence="2" id="KW-0418">Kinase</keyword>
<name>E8T5A3_THEA1</name>
<dbReference type="eggNOG" id="COG2112">
    <property type="taxonomic scope" value="Bacteria"/>
</dbReference>
<evidence type="ECO:0000313" key="2">
    <source>
        <dbReference type="EMBL" id="ADU96441.1"/>
    </source>
</evidence>
<dbReference type="PROSITE" id="PS50011">
    <property type="entry name" value="PROTEIN_KINASE_DOM"/>
    <property type="match status" value="1"/>
</dbReference>
<dbReference type="HOGENOM" id="CLU_1234509_0_0_0"/>
<organism evidence="2 3">
    <name type="scientific">Thermovibrio ammonificans (strain DSM 15698 / JCM 12110 / HB-1)</name>
    <dbReference type="NCBI Taxonomy" id="648996"/>
    <lineage>
        <taxon>Bacteria</taxon>
        <taxon>Pseudomonadati</taxon>
        <taxon>Aquificota</taxon>
        <taxon>Aquificia</taxon>
        <taxon>Desulfurobacteriales</taxon>
        <taxon>Desulfurobacteriaceae</taxon>
        <taxon>Thermovibrio</taxon>
    </lineage>
</organism>
<dbReference type="Gene3D" id="1.10.510.10">
    <property type="entry name" value="Transferase(Phosphotransferase) domain 1"/>
    <property type="match status" value="1"/>
</dbReference>
<dbReference type="InterPro" id="IPR011009">
    <property type="entry name" value="Kinase-like_dom_sf"/>
</dbReference>
<evidence type="ECO:0000259" key="1">
    <source>
        <dbReference type="PROSITE" id="PS50011"/>
    </source>
</evidence>
<feature type="domain" description="Protein kinase" evidence="1">
    <location>
        <begin position="33"/>
        <end position="224"/>
    </location>
</feature>
<dbReference type="KEGG" id="tam:Theam_0469"/>
<dbReference type="AlphaFoldDB" id="E8T5A3"/>
<evidence type="ECO:0000313" key="3">
    <source>
        <dbReference type="Proteomes" id="UP000006362"/>
    </source>
</evidence>
<reference evidence="2" key="1">
    <citation type="submission" date="2011-01" db="EMBL/GenBank/DDBJ databases">
        <title>Complete sequence of chromosome of Thermovibrio ammonificans HB-1.</title>
        <authorList>
            <consortium name="US DOE Joint Genome Institute"/>
            <person name="Lucas S."/>
            <person name="Copeland A."/>
            <person name="Lapidus A."/>
            <person name="Cheng J.-F."/>
            <person name="Goodwin L."/>
            <person name="Pitluck S."/>
            <person name="Davenport K."/>
            <person name="Detter J.C."/>
            <person name="Han C."/>
            <person name="Tapia R."/>
            <person name="Land M."/>
            <person name="Hauser L."/>
            <person name="Kyrpides N."/>
            <person name="Ivanova N."/>
            <person name="Ovchinnikova G."/>
            <person name="Vetriani C."/>
            <person name="Woyke T."/>
        </authorList>
    </citation>
    <scope>NUCLEOTIDE SEQUENCE [LARGE SCALE GENOMIC DNA]</scope>
    <source>
        <strain evidence="2">HB-1</strain>
    </source>
</reference>
<dbReference type="PANTHER" id="PTHR37171:SF1">
    <property type="entry name" value="SERINE_THREONINE-PROTEIN KINASE YRZF-RELATED"/>
    <property type="match status" value="1"/>
</dbReference>
<dbReference type="SUPFAM" id="SSF56112">
    <property type="entry name" value="Protein kinase-like (PK-like)"/>
    <property type="match status" value="1"/>
</dbReference>
<keyword evidence="3" id="KW-1185">Reference proteome</keyword>
<protein>
    <submittedName>
        <fullName evidence="2">Tyrosine protein kinase</fullName>
    </submittedName>
</protein>
<dbReference type="InterPro" id="IPR052396">
    <property type="entry name" value="Meiotic_Drive_Suppr_Kinase"/>
</dbReference>
<dbReference type="GO" id="GO:0005524">
    <property type="term" value="F:ATP binding"/>
    <property type="evidence" value="ECO:0007669"/>
    <property type="project" value="InterPro"/>
</dbReference>
<dbReference type="GO" id="GO:0004672">
    <property type="term" value="F:protein kinase activity"/>
    <property type="evidence" value="ECO:0007669"/>
    <property type="project" value="InterPro"/>
</dbReference>
<sequence>MSPSSQLLRLLDYPRGDEGEGRKLLERIESAGVKGLSFVAKGYRGVVFKGSLKGKPVAVKVKRSDAGKDSLLEREFSVLEHLERALGPENPAPKPYLLGDGFLVEEWIEGLPFERALELYPAALVVTRALEAAHLLDRAGVEHSELKGEKHLLFDGSRFRVIDFESARFKKRPRNLLQVAGYHLLRREKLLEKLGLTREELLSALNRYKESFDFSAVSELFSRF</sequence>
<dbReference type="InterPro" id="IPR000719">
    <property type="entry name" value="Prot_kinase_dom"/>
</dbReference>
<dbReference type="OrthoDB" id="12921at2"/>
<dbReference type="PANTHER" id="PTHR37171">
    <property type="entry name" value="SERINE/THREONINE-PROTEIN KINASE YRZF-RELATED"/>
    <property type="match status" value="1"/>
</dbReference>
<dbReference type="STRING" id="648996.Theam_0469"/>
<dbReference type="RefSeq" id="WP_013537227.1">
    <property type="nucleotide sequence ID" value="NC_014926.1"/>
</dbReference>
<proteinExistence type="predicted"/>
<gene>
    <name evidence="2" type="ordered locus">Theam_0469</name>
</gene>
<dbReference type="EMBL" id="CP002444">
    <property type="protein sequence ID" value="ADU96441.1"/>
    <property type="molecule type" value="Genomic_DNA"/>
</dbReference>
<keyword evidence="2" id="KW-0808">Transferase</keyword>
<dbReference type="Proteomes" id="UP000006362">
    <property type="component" value="Chromosome"/>
</dbReference>